<sequence>MEKYTKATQYPDQTTWFANMGRRLFLRSSQETSEKEENATDLLQRNALPSAWDSIEPYMRAPTIYYETGPDEQPRKMVQVKQSFLVLWMRSSVDEQQEEFLGNNKILQLHFTFDYPANTNRMDDAAISQCGKCHMDAYSFDTCAREWTRVEPSANAWMKQAATKCWQELCRAPPTFPYCNSGDTKSRLMSSMDKYCRGALGAKRGKTWWQH</sequence>
<dbReference type="AlphaFoldDB" id="A0A9N8HH69"/>
<proteinExistence type="predicted"/>
<reference evidence="1" key="1">
    <citation type="submission" date="2020-06" db="EMBL/GenBank/DDBJ databases">
        <authorList>
            <consortium name="Plant Systems Biology data submission"/>
        </authorList>
    </citation>
    <scope>NUCLEOTIDE SEQUENCE</scope>
    <source>
        <strain evidence="1">D6</strain>
    </source>
</reference>
<organism evidence="1 2">
    <name type="scientific">Seminavis robusta</name>
    <dbReference type="NCBI Taxonomy" id="568900"/>
    <lineage>
        <taxon>Eukaryota</taxon>
        <taxon>Sar</taxon>
        <taxon>Stramenopiles</taxon>
        <taxon>Ochrophyta</taxon>
        <taxon>Bacillariophyta</taxon>
        <taxon>Bacillariophyceae</taxon>
        <taxon>Bacillariophycidae</taxon>
        <taxon>Naviculales</taxon>
        <taxon>Naviculaceae</taxon>
        <taxon>Seminavis</taxon>
    </lineage>
</organism>
<evidence type="ECO:0000313" key="2">
    <source>
        <dbReference type="Proteomes" id="UP001153069"/>
    </source>
</evidence>
<protein>
    <submittedName>
        <fullName evidence="1">Uncharacterized protein</fullName>
    </submittedName>
</protein>
<comment type="caution">
    <text evidence="1">The sequence shown here is derived from an EMBL/GenBank/DDBJ whole genome shotgun (WGS) entry which is preliminary data.</text>
</comment>
<gene>
    <name evidence="1" type="ORF">SEMRO_687_G187190.1</name>
</gene>
<evidence type="ECO:0000313" key="1">
    <source>
        <dbReference type="EMBL" id="CAB9514973.1"/>
    </source>
</evidence>
<keyword evidence="2" id="KW-1185">Reference proteome</keyword>
<dbReference type="EMBL" id="CAICTM010000686">
    <property type="protein sequence ID" value="CAB9514973.1"/>
    <property type="molecule type" value="Genomic_DNA"/>
</dbReference>
<dbReference type="Proteomes" id="UP001153069">
    <property type="component" value="Unassembled WGS sequence"/>
</dbReference>
<name>A0A9N8HH69_9STRA</name>
<accession>A0A9N8HH69</accession>